<keyword evidence="2 3" id="KW-0597">Phosphoprotein</keyword>
<evidence type="ECO:0000313" key="5">
    <source>
        <dbReference type="EMBL" id="MBC9249318.1"/>
    </source>
</evidence>
<dbReference type="PROSITE" id="PS50110">
    <property type="entry name" value="RESPONSE_REGULATORY"/>
    <property type="match status" value="1"/>
</dbReference>
<dbReference type="EMBL" id="LZEU01000001">
    <property type="protein sequence ID" value="MBC9249318.1"/>
    <property type="molecule type" value="Genomic_DNA"/>
</dbReference>
<protein>
    <submittedName>
        <fullName evidence="5">Chemotaxis protein CheC</fullName>
    </submittedName>
</protein>
<comment type="caution">
    <text evidence="5">The sequence shown here is derived from an EMBL/GenBank/DDBJ whole genome shotgun (WGS) entry which is preliminary data.</text>
</comment>
<evidence type="ECO:0000256" key="3">
    <source>
        <dbReference type="PROSITE-ProRule" id="PRU00169"/>
    </source>
</evidence>
<dbReference type="Pfam" id="PF00072">
    <property type="entry name" value="Response_reg"/>
    <property type="match status" value="1"/>
</dbReference>
<keyword evidence="1" id="KW-0145">Chemotaxis</keyword>
<feature type="modified residue" description="4-aspartylphosphate" evidence="3">
    <location>
        <position position="53"/>
    </location>
</feature>
<dbReference type="SUPFAM" id="SSF103039">
    <property type="entry name" value="CheC-like"/>
    <property type="match status" value="1"/>
</dbReference>
<accession>A0ABR7RYK0</accession>
<dbReference type="InterPro" id="IPR028976">
    <property type="entry name" value="CheC-like_sf"/>
</dbReference>
<dbReference type="Gene3D" id="3.40.50.2300">
    <property type="match status" value="1"/>
</dbReference>
<evidence type="ECO:0000259" key="4">
    <source>
        <dbReference type="PROSITE" id="PS50110"/>
    </source>
</evidence>
<dbReference type="RefSeq" id="WP_187808485.1">
    <property type="nucleotide sequence ID" value="NZ_LZEU01000001.1"/>
</dbReference>
<dbReference type="SUPFAM" id="SSF52172">
    <property type="entry name" value="CheY-like"/>
    <property type="match status" value="1"/>
</dbReference>
<dbReference type="CDD" id="cd17910">
    <property type="entry name" value="CheC_ClassII"/>
    <property type="match status" value="1"/>
</dbReference>
<name>A0ABR7RYK0_AQUAC</name>
<dbReference type="PANTHER" id="PTHR44591:SF24">
    <property type="entry name" value="PROTEIN-GLUTAMATE METHYLESTERASE_PROTEIN-GLUTAMINE GLUTAMINASE 1"/>
    <property type="match status" value="1"/>
</dbReference>
<dbReference type="InterPro" id="IPR011006">
    <property type="entry name" value="CheY-like_superfamily"/>
</dbReference>
<reference evidence="5 6" key="1">
    <citation type="submission" date="2016-06" db="EMBL/GenBank/DDBJ databases">
        <authorList>
            <person name="Ramos C."/>
            <person name="Pintado A."/>
            <person name="Crespo-Gomez J.I."/>
        </authorList>
    </citation>
    <scope>NUCLEOTIDE SEQUENCE [LARGE SCALE GENOMIC DNA]</scope>
    <source>
        <strain evidence="5 6">AVO110</strain>
    </source>
</reference>
<evidence type="ECO:0000256" key="2">
    <source>
        <dbReference type="ARBA" id="ARBA00022553"/>
    </source>
</evidence>
<dbReference type="Gene3D" id="3.40.1550.10">
    <property type="entry name" value="CheC-like"/>
    <property type="match status" value="1"/>
</dbReference>
<gene>
    <name evidence="5" type="ORF">A9179_03400</name>
</gene>
<sequence>MIPLLVCDDSGMARKQLIRALPPEWSVSITQATQGVEALDAIRQGLGQVLLLDLTMPVMDGYQVLAQLREEGLACQVLVVSGDVQDEARRRVLELGALEFLRKPVEPAELRSALERHGLFQVATEPATAATAAAAAPRAELALKVNFRDALREVSNVAMGRAAALLAEELSVFVQLPIPAVDLFEASELHMALADANRGEQLSAVCQGFIGEAIAGEALLLFHDSQIADIARLLGLRPGGDDATSEMLLDLASILIGACLAGIAEQLDIRFSQGHPQLLGQHARSIDELIQFNGARWRKTLAVEISYGLEDHAVHFDLLLLFTEASVPRLTAKIQYLME</sequence>
<feature type="domain" description="Response regulatory" evidence="4">
    <location>
        <begin position="3"/>
        <end position="118"/>
    </location>
</feature>
<organism evidence="5 6">
    <name type="scientific">Aquipseudomonas alcaligenes</name>
    <name type="common">Pseudomonas alcaligenes</name>
    <dbReference type="NCBI Taxonomy" id="43263"/>
    <lineage>
        <taxon>Bacteria</taxon>
        <taxon>Pseudomonadati</taxon>
        <taxon>Pseudomonadota</taxon>
        <taxon>Gammaproteobacteria</taxon>
        <taxon>Pseudomonadales</taxon>
        <taxon>Pseudomonadaceae</taxon>
        <taxon>Aquipseudomonas</taxon>
    </lineage>
</organism>
<proteinExistence type="predicted"/>
<evidence type="ECO:0000256" key="1">
    <source>
        <dbReference type="ARBA" id="ARBA00022500"/>
    </source>
</evidence>
<dbReference type="PANTHER" id="PTHR44591">
    <property type="entry name" value="STRESS RESPONSE REGULATOR PROTEIN 1"/>
    <property type="match status" value="1"/>
</dbReference>
<dbReference type="CDD" id="cd17593">
    <property type="entry name" value="REC_CheC-like"/>
    <property type="match status" value="1"/>
</dbReference>
<dbReference type="Proteomes" id="UP000744555">
    <property type="component" value="Unassembled WGS sequence"/>
</dbReference>
<keyword evidence="6" id="KW-1185">Reference proteome</keyword>
<dbReference type="InterPro" id="IPR001789">
    <property type="entry name" value="Sig_transdc_resp-reg_receiver"/>
</dbReference>
<evidence type="ECO:0000313" key="6">
    <source>
        <dbReference type="Proteomes" id="UP000744555"/>
    </source>
</evidence>
<dbReference type="InterPro" id="IPR050595">
    <property type="entry name" value="Bact_response_regulator"/>
</dbReference>
<dbReference type="SMART" id="SM00448">
    <property type="entry name" value="REC"/>
    <property type="match status" value="1"/>
</dbReference>